<dbReference type="SMART" id="SM00825">
    <property type="entry name" value="PKS_KS"/>
    <property type="match status" value="1"/>
</dbReference>
<evidence type="ECO:0000256" key="2">
    <source>
        <dbReference type="ARBA" id="ARBA00022679"/>
    </source>
</evidence>
<dbReference type="PANTHER" id="PTHR11712">
    <property type="entry name" value="POLYKETIDE SYNTHASE-RELATED"/>
    <property type="match status" value="1"/>
</dbReference>
<dbReference type="Pfam" id="PF00109">
    <property type="entry name" value="ketoacyl-synt"/>
    <property type="match status" value="1"/>
</dbReference>
<organism evidence="6 7">
    <name type="scientific">Kitasatospora cystarginea</name>
    <dbReference type="NCBI Taxonomy" id="58350"/>
    <lineage>
        <taxon>Bacteria</taxon>
        <taxon>Bacillati</taxon>
        <taxon>Actinomycetota</taxon>
        <taxon>Actinomycetes</taxon>
        <taxon>Kitasatosporales</taxon>
        <taxon>Streptomycetaceae</taxon>
        <taxon>Kitasatospora</taxon>
    </lineage>
</organism>
<protein>
    <submittedName>
        <fullName evidence="6">Ketosynthase chain-length factor</fullName>
    </submittedName>
</protein>
<comment type="caution">
    <text evidence="6">The sequence shown here is derived from an EMBL/GenBank/DDBJ whole genome shotgun (WGS) entry which is preliminary data.</text>
</comment>
<dbReference type="RefSeq" id="WP_344640578.1">
    <property type="nucleotide sequence ID" value="NZ_BAAATR010000048.1"/>
</dbReference>
<dbReference type="EMBL" id="BAAATR010000048">
    <property type="protein sequence ID" value="GAA2273845.1"/>
    <property type="molecule type" value="Genomic_DNA"/>
</dbReference>
<feature type="domain" description="Ketosynthase family 3 (KS3)" evidence="5">
    <location>
        <begin position="1"/>
        <end position="391"/>
    </location>
</feature>
<evidence type="ECO:0000256" key="4">
    <source>
        <dbReference type="RuleBase" id="RU003694"/>
    </source>
</evidence>
<dbReference type="Pfam" id="PF02801">
    <property type="entry name" value="Ketoacyl-synt_C"/>
    <property type="match status" value="1"/>
</dbReference>
<reference evidence="7" key="1">
    <citation type="journal article" date="2019" name="Int. J. Syst. Evol. Microbiol.">
        <title>The Global Catalogue of Microorganisms (GCM) 10K type strain sequencing project: providing services to taxonomists for standard genome sequencing and annotation.</title>
        <authorList>
            <consortium name="The Broad Institute Genomics Platform"/>
            <consortium name="The Broad Institute Genome Sequencing Center for Infectious Disease"/>
            <person name="Wu L."/>
            <person name="Ma J."/>
        </authorList>
    </citation>
    <scope>NUCLEOTIDE SEQUENCE [LARGE SCALE GENOMIC DNA]</scope>
    <source>
        <strain evidence="7">JCM 7356</strain>
    </source>
</reference>
<evidence type="ECO:0000256" key="1">
    <source>
        <dbReference type="ARBA" id="ARBA00008467"/>
    </source>
</evidence>
<proteinExistence type="inferred from homology"/>
<sequence>MRPGVVTGIGVVAPNGIGHEAYWAELLNGKSGIEPIADGVAGVVEGFEASRYMPAQLVVRTDRWTQFGIAATALALQDAGVDLETVSEYEIGVVTGSSSGGNEFGQREIGKLWTQGPAHVSAYQSIAWFYAATTGQLSIRYGARGPSCVVVTEQAAGLDAMAQARRVVRSGARLVMAGGTEAPLSPYALACQRAGGRISAGADTERAFRPFDRLADGHVPGEGGAMFIVEDRPAAHRRPYGVVAGHASTFDPRPGSGGEPGLRRGIELALADAALPPEAVDVVFADAAAVPELDRQEAAAIEAVFGPYGVPVTAPKTMVGRLYAGGGALDIATALLAMRDSVIPPTTGVLDVPEQYRLDLVLEQPRTARLRTALVLARGRGGHNSAVVLTGELR</sequence>
<accession>A0ABP5RV91</accession>
<dbReference type="InterPro" id="IPR014030">
    <property type="entry name" value="Ketoacyl_synth_N"/>
</dbReference>
<comment type="similarity">
    <text evidence="1 4">Belongs to the thiolase-like superfamily. Beta-ketoacyl-ACP synthases family.</text>
</comment>
<evidence type="ECO:0000259" key="5">
    <source>
        <dbReference type="PROSITE" id="PS52004"/>
    </source>
</evidence>
<keyword evidence="7" id="KW-1185">Reference proteome</keyword>
<dbReference type="PANTHER" id="PTHR11712:SF322">
    <property type="entry name" value="POLYKETIDE BETA-KETOACYL SYNTHASE 2-RELATED"/>
    <property type="match status" value="1"/>
</dbReference>
<dbReference type="InterPro" id="IPR020841">
    <property type="entry name" value="PKS_Beta-ketoAc_synthase_dom"/>
</dbReference>
<dbReference type="InterPro" id="IPR016039">
    <property type="entry name" value="Thiolase-like"/>
</dbReference>
<dbReference type="InterPro" id="IPR000794">
    <property type="entry name" value="Beta-ketoacyl_synthase"/>
</dbReference>
<keyword evidence="2 4" id="KW-0808">Transferase</keyword>
<gene>
    <name evidence="6" type="ORF">GCM10010430_69710</name>
</gene>
<keyword evidence="3" id="KW-0012">Acyltransferase</keyword>
<dbReference type="InterPro" id="IPR014031">
    <property type="entry name" value="Ketoacyl_synth_C"/>
</dbReference>
<name>A0ABP5RV91_9ACTN</name>
<evidence type="ECO:0000313" key="7">
    <source>
        <dbReference type="Proteomes" id="UP001500305"/>
    </source>
</evidence>
<evidence type="ECO:0000256" key="3">
    <source>
        <dbReference type="ARBA" id="ARBA00023315"/>
    </source>
</evidence>
<dbReference type="PROSITE" id="PS52004">
    <property type="entry name" value="KS3_2"/>
    <property type="match status" value="1"/>
</dbReference>
<dbReference type="Proteomes" id="UP001500305">
    <property type="component" value="Unassembled WGS sequence"/>
</dbReference>
<evidence type="ECO:0000313" key="6">
    <source>
        <dbReference type="EMBL" id="GAA2273845.1"/>
    </source>
</evidence>
<dbReference type="CDD" id="cd00832">
    <property type="entry name" value="CLF"/>
    <property type="match status" value="1"/>
</dbReference>
<dbReference type="SUPFAM" id="SSF53901">
    <property type="entry name" value="Thiolase-like"/>
    <property type="match status" value="2"/>
</dbReference>
<dbReference type="Gene3D" id="3.40.47.10">
    <property type="match status" value="2"/>
</dbReference>